<proteinExistence type="inferred from homology"/>
<dbReference type="NCBIfam" id="TIGR01843">
    <property type="entry name" value="type_I_hlyD"/>
    <property type="match status" value="1"/>
</dbReference>
<evidence type="ECO:0000256" key="3">
    <source>
        <dbReference type="ARBA" id="ARBA00022448"/>
    </source>
</evidence>
<dbReference type="GO" id="GO:0015031">
    <property type="term" value="P:protein transport"/>
    <property type="evidence" value="ECO:0007669"/>
    <property type="project" value="InterPro"/>
</dbReference>
<evidence type="ECO:0000259" key="11">
    <source>
        <dbReference type="Pfam" id="PF26002"/>
    </source>
</evidence>
<dbReference type="InterPro" id="IPR010129">
    <property type="entry name" value="T1SS_HlyD"/>
</dbReference>
<name>A0A090QH86_9GAMM</name>
<organism evidence="12 13">
    <name type="scientific">Photobacterium aphoticum</name>
    <dbReference type="NCBI Taxonomy" id="754436"/>
    <lineage>
        <taxon>Bacteria</taxon>
        <taxon>Pseudomonadati</taxon>
        <taxon>Pseudomonadota</taxon>
        <taxon>Gammaproteobacteria</taxon>
        <taxon>Vibrionales</taxon>
        <taxon>Vibrionaceae</taxon>
        <taxon>Photobacterium</taxon>
    </lineage>
</organism>
<keyword evidence="10" id="KW-0175">Coiled coil</keyword>
<comment type="subcellular location">
    <subcellularLocation>
        <location evidence="1 9">Cell inner membrane</location>
        <topology evidence="1 9">Single-pass membrane protein</topology>
    </subcellularLocation>
</comment>
<dbReference type="STRING" id="754436.JCM19237_5194"/>
<dbReference type="Gene3D" id="2.40.30.170">
    <property type="match status" value="1"/>
</dbReference>
<dbReference type="EMBL" id="BBMN01000001">
    <property type="protein sequence ID" value="GAL02301.1"/>
    <property type="molecule type" value="Genomic_DNA"/>
</dbReference>
<keyword evidence="8 9" id="KW-0472">Membrane</keyword>
<sequence>MGIENHIRQALIETKHHHDPATESGIYIKSAMTSVHKALLCLFITLILLIGLASQAEMDIVVSSRGEMLLDSDVERVPHLEGGILETMLVKTGDYVYAGQPIARLKSVDRDSQFTSATLDIVSLEMDIHRYQALINNATPDFSPYQAYPDLIDHFTQSWQKESQKNRSNQDLLKLDIEHKQQLIASMKKRIASSRQQLGLIRKQLTIKQTLYKEEMASYIDVLNMQVQEMNMLREIENLNEAVMNETFQADRLTQQRTDTITTRNAEYQTQIHQLEKDLALKQAQLPQHADKVERLTVYSPVDGIVDKVHFNFKSAVIPPNESLVDISPVQNTLHGEAKIAKKDMGFVEVGQEVKLKFDTYNFAKYGFISGTIASISRSSYQEEEEEFYIAKITIERDFLEKSGAQYTLSPYMEFTADIKTGSRYAIDYALKPVMSAIDDAFDER</sequence>
<reference evidence="12 13" key="1">
    <citation type="journal article" date="2014" name="Genome Announc.">
        <title>Draft Genome Sequences of Two Vibrionaceae Species, Vibrio ponticus C121 and Photobacterium aphoticum C119, Isolated as Coral Reef Microbiota.</title>
        <authorList>
            <person name="Al-saari N."/>
            <person name="Meirelles P.M."/>
            <person name="Mino S."/>
            <person name="Suda W."/>
            <person name="Oshima K."/>
            <person name="Hattori M."/>
            <person name="Ohkuma M."/>
            <person name="Thompson F.L."/>
            <person name="Gomez-Gil B."/>
            <person name="Sawabe T."/>
            <person name="Sawabe T."/>
        </authorList>
    </citation>
    <scope>NUCLEOTIDE SEQUENCE [LARGE SCALE GENOMIC DNA]</scope>
    <source>
        <strain evidence="12 13">JCM 19237</strain>
    </source>
</reference>
<evidence type="ECO:0000313" key="12">
    <source>
        <dbReference type="EMBL" id="GAL02301.1"/>
    </source>
</evidence>
<evidence type="ECO:0000256" key="10">
    <source>
        <dbReference type="SAM" id="Coils"/>
    </source>
</evidence>
<evidence type="ECO:0000256" key="9">
    <source>
        <dbReference type="RuleBase" id="RU365093"/>
    </source>
</evidence>
<dbReference type="InterPro" id="IPR058982">
    <property type="entry name" value="Beta-barrel_AprE"/>
</dbReference>
<keyword evidence="3 9" id="KW-0813">Transport</keyword>
<dbReference type="Proteomes" id="UP000029227">
    <property type="component" value="Unassembled WGS sequence"/>
</dbReference>
<evidence type="ECO:0000256" key="7">
    <source>
        <dbReference type="ARBA" id="ARBA00022989"/>
    </source>
</evidence>
<comment type="caution">
    <text evidence="12">The sequence shown here is derived from an EMBL/GenBank/DDBJ whole genome shotgun (WGS) entry which is preliminary data.</text>
</comment>
<gene>
    <name evidence="12" type="ORF">JCM19237_5194</name>
</gene>
<feature type="domain" description="AprE-like beta-barrel" evidence="11">
    <location>
        <begin position="337"/>
        <end position="422"/>
    </location>
</feature>
<dbReference type="InterPro" id="IPR050739">
    <property type="entry name" value="MFP"/>
</dbReference>
<evidence type="ECO:0000256" key="4">
    <source>
        <dbReference type="ARBA" id="ARBA00022475"/>
    </source>
</evidence>
<evidence type="ECO:0000256" key="5">
    <source>
        <dbReference type="ARBA" id="ARBA00022519"/>
    </source>
</evidence>
<feature type="coiled-coil region" evidence="10">
    <location>
        <begin position="236"/>
        <end position="285"/>
    </location>
</feature>
<protein>
    <recommendedName>
        <fullName evidence="9">Membrane fusion protein (MFP) family protein</fullName>
    </recommendedName>
</protein>
<dbReference type="PANTHER" id="PTHR30386:SF26">
    <property type="entry name" value="TRANSPORT PROTEIN COMB"/>
    <property type="match status" value="1"/>
</dbReference>
<keyword evidence="5 9" id="KW-0997">Cell inner membrane</keyword>
<keyword evidence="7 9" id="KW-1133">Transmembrane helix</keyword>
<dbReference type="PRINTS" id="PR01490">
    <property type="entry name" value="RTXTOXIND"/>
</dbReference>
<dbReference type="GO" id="GO:0005886">
    <property type="term" value="C:plasma membrane"/>
    <property type="evidence" value="ECO:0007669"/>
    <property type="project" value="UniProtKB-SubCell"/>
</dbReference>
<dbReference type="PANTHER" id="PTHR30386">
    <property type="entry name" value="MEMBRANE FUSION SUBUNIT OF EMRAB-TOLC MULTIDRUG EFFLUX PUMP"/>
    <property type="match status" value="1"/>
</dbReference>
<dbReference type="Pfam" id="PF26002">
    <property type="entry name" value="Beta-barrel_AprE"/>
    <property type="match status" value="1"/>
</dbReference>
<feature type="transmembrane region" description="Helical" evidence="9">
    <location>
        <begin position="38"/>
        <end position="56"/>
    </location>
</feature>
<evidence type="ECO:0000256" key="2">
    <source>
        <dbReference type="ARBA" id="ARBA00009477"/>
    </source>
</evidence>
<dbReference type="eggNOG" id="COG0845">
    <property type="taxonomic scope" value="Bacteria"/>
</dbReference>
<comment type="similarity">
    <text evidence="2 9">Belongs to the membrane fusion protein (MFP) (TC 8.A.1) family.</text>
</comment>
<evidence type="ECO:0000256" key="6">
    <source>
        <dbReference type="ARBA" id="ARBA00022692"/>
    </source>
</evidence>
<evidence type="ECO:0000256" key="1">
    <source>
        <dbReference type="ARBA" id="ARBA00004377"/>
    </source>
</evidence>
<keyword evidence="4 9" id="KW-1003">Cell membrane</keyword>
<accession>A0A090QH86</accession>
<evidence type="ECO:0000313" key="13">
    <source>
        <dbReference type="Proteomes" id="UP000029227"/>
    </source>
</evidence>
<dbReference type="AlphaFoldDB" id="A0A090QH86"/>
<evidence type="ECO:0000256" key="8">
    <source>
        <dbReference type="ARBA" id="ARBA00023136"/>
    </source>
</evidence>
<keyword evidence="6 9" id="KW-0812">Transmembrane</keyword>